<evidence type="ECO:0000313" key="8">
    <source>
        <dbReference type="Proteomes" id="UP000242146"/>
    </source>
</evidence>
<evidence type="ECO:0000256" key="1">
    <source>
        <dbReference type="ARBA" id="ARBA00005869"/>
    </source>
</evidence>
<dbReference type="GO" id="GO:0004657">
    <property type="term" value="F:proline dehydrogenase activity"/>
    <property type="evidence" value="ECO:0007669"/>
    <property type="project" value="UniProtKB-EC"/>
</dbReference>
<evidence type="ECO:0000256" key="3">
    <source>
        <dbReference type="ARBA" id="ARBA00023002"/>
    </source>
</evidence>
<keyword evidence="5" id="KW-0285">Flavoprotein</keyword>
<dbReference type="OrthoDB" id="5464at2759"/>
<comment type="similarity">
    <text evidence="1 5">Belongs to the proline oxidase family.</text>
</comment>
<sequence>MGPAATVEDLKDEDNLTAFKVRSTSDLLIGLFVYKLCTLPWLVEMSPYVISWSQKLHMEWLVYAFIKSTFFQQFCGGETPEECIQTMDQLGHHGIRCILDLSVEADLHLEQDDVPQMYDELSQPLGKWWRQEQSADVIVNMISHCIRTGARGSANDSGPGTRSFAAVKVTGFAPPELLLRLNQVFTCMEQIFQANQVDGYVGSAALNQVVDQVLPPCQSEQQAEQRNTLVQYMHEHQPQMDLITFTQLFSLQGPSRDIWWSTEEHLQEADCLLTKDELDAYDRMINRVDQVCAVAYRLGVGIMIDAEQSYFQEAIDHVAMNMQLKYNRREEQDRAPTVYNTYQMYTKVARSKVERDVEWAKRENFTFAAKLVRGAYMVSERKRASQLGYPSPIHDTIDDTHNSFNGGVKFLLGKLHDHQQATGETLNSTTSPIVFMVASHNRESVIGTVKEMERQGVMARSGVVYFGQLYGMQDQISYTLGKHGYGIFKYLPFGMIDEVIPYLLRRAQENSSVLGSVNKERELMWIELMHRVKTQLRLTPSTTSSPVIIANTSDTVDESDVAISSTTTA</sequence>
<comment type="function">
    <text evidence="5">Converts proline to delta-1-pyrroline-5-carboxylate.</text>
</comment>
<name>A0A1X2GTI4_9FUNG</name>
<dbReference type="PANTHER" id="PTHR13914:SF0">
    <property type="entry name" value="PROLINE DEHYDROGENASE 1, MITOCHONDRIAL"/>
    <property type="match status" value="1"/>
</dbReference>
<comment type="catalytic activity">
    <reaction evidence="5">
        <text>L-proline + a quinone = (S)-1-pyrroline-5-carboxylate + a quinol + H(+)</text>
        <dbReference type="Rhea" id="RHEA:23784"/>
        <dbReference type="ChEBI" id="CHEBI:15378"/>
        <dbReference type="ChEBI" id="CHEBI:17388"/>
        <dbReference type="ChEBI" id="CHEBI:24646"/>
        <dbReference type="ChEBI" id="CHEBI:60039"/>
        <dbReference type="ChEBI" id="CHEBI:132124"/>
        <dbReference type="EC" id="1.5.5.2"/>
    </reaction>
</comment>
<dbReference type="InterPro" id="IPR029041">
    <property type="entry name" value="FAD-linked_oxidoreductase-like"/>
</dbReference>
<dbReference type="PANTHER" id="PTHR13914">
    <property type="entry name" value="PROLINE OXIDASE"/>
    <property type="match status" value="1"/>
</dbReference>
<reference evidence="7 8" key="1">
    <citation type="submission" date="2016-07" db="EMBL/GenBank/DDBJ databases">
        <title>Pervasive Adenine N6-methylation of Active Genes in Fungi.</title>
        <authorList>
            <consortium name="DOE Joint Genome Institute"/>
            <person name="Mondo S.J."/>
            <person name="Dannebaum R.O."/>
            <person name="Kuo R.C."/>
            <person name="Labutti K."/>
            <person name="Haridas S."/>
            <person name="Kuo A."/>
            <person name="Salamov A."/>
            <person name="Ahrendt S.R."/>
            <person name="Lipzen A."/>
            <person name="Sullivan W."/>
            <person name="Andreopoulos W.B."/>
            <person name="Clum A."/>
            <person name="Lindquist E."/>
            <person name="Daum C."/>
            <person name="Ramamoorthy G.K."/>
            <person name="Gryganskyi A."/>
            <person name="Culley D."/>
            <person name="Magnuson J.K."/>
            <person name="James T.Y."/>
            <person name="O'Malley M.A."/>
            <person name="Stajich J.E."/>
            <person name="Spatafora J.W."/>
            <person name="Visel A."/>
            <person name="Grigoriev I.V."/>
        </authorList>
    </citation>
    <scope>NUCLEOTIDE SEQUENCE [LARGE SCALE GENOMIC DNA]</scope>
    <source>
        <strain evidence="7 8">NRRL 3301</strain>
    </source>
</reference>
<gene>
    <name evidence="7" type="ORF">DM01DRAFT_261837</name>
</gene>
<organism evidence="7 8">
    <name type="scientific">Hesseltinella vesiculosa</name>
    <dbReference type="NCBI Taxonomy" id="101127"/>
    <lineage>
        <taxon>Eukaryota</taxon>
        <taxon>Fungi</taxon>
        <taxon>Fungi incertae sedis</taxon>
        <taxon>Mucoromycota</taxon>
        <taxon>Mucoromycotina</taxon>
        <taxon>Mucoromycetes</taxon>
        <taxon>Mucorales</taxon>
        <taxon>Cunninghamellaceae</taxon>
        <taxon>Hesseltinella</taxon>
    </lineage>
</organism>
<keyword evidence="4 5" id="KW-0642">Proline metabolism</keyword>
<dbReference type="Pfam" id="PF01619">
    <property type="entry name" value="Pro_dh"/>
    <property type="match status" value="1"/>
</dbReference>
<evidence type="ECO:0000256" key="2">
    <source>
        <dbReference type="ARBA" id="ARBA00012695"/>
    </source>
</evidence>
<dbReference type="EC" id="1.5.5.2" evidence="2 5"/>
<dbReference type="SUPFAM" id="SSF51730">
    <property type="entry name" value="FAD-linked oxidoreductase"/>
    <property type="match status" value="1"/>
</dbReference>
<dbReference type="GO" id="GO:0071949">
    <property type="term" value="F:FAD binding"/>
    <property type="evidence" value="ECO:0007669"/>
    <property type="project" value="TreeGrafter"/>
</dbReference>
<dbReference type="Proteomes" id="UP000242146">
    <property type="component" value="Unassembled WGS sequence"/>
</dbReference>
<dbReference type="InterPro" id="IPR015659">
    <property type="entry name" value="Proline_oxidase"/>
</dbReference>
<dbReference type="GO" id="GO:0005739">
    <property type="term" value="C:mitochondrion"/>
    <property type="evidence" value="ECO:0007669"/>
    <property type="project" value="TreeGrafter"/>
</dbReference>
<comment type="caution">
    <text evidence="7">The sequence shown here is derived from an EMBL/GenBank/DDBJ whole genome shotgun (WGS) entry which is preliminary data.</text>
</comment>
<evidence type="ECO:0000313" key="7">
    <source>
        <dbReference type="EMBL" id="ORX61327.1"/>
    </source>
</evidence>
<evidence type="ECO:0000256" key="5">
    <source>
        <dbReference type="RuleBase" id="RU364054"/>
    </source>
</evidence>
<dbReference type="STRING" id="101127.A0A1X2GTI4"/>
<keyword evidence="3 5" id="KW-0560">Oxidoreductase</keyword>
<evidence type="ECO:0000259" key="6">
    <source>
        <dbReference type="Pfam" id="PF01619"/>
    </source>
</evidence>
<proteinExistence type="inferred from homology"/>
<dbReference type="AlphaFoldDB" id="A0A1X2GTI4"/>
<accession>A0A1X2GTI4</accession>
<dbReference type="GO" id="GO:0010133">
    <property type="term" value="P:L-proline catabolic process to L-glutamate"/>
    <property type="evidence" value="ECO:0007669"/>
    <property type="project" value="TreeGrafter"/>
</dbReference>
<protein>
    <recommendedName>
        <fullName evidence="2 5">Proline dehydrogenase</fullName>
        <ecNumber evidence="2 5">1.5.5.2</ecNumber>
    </recommendedName>
</protein>
<dbReference type="EMBL" id="MCGT01000003">
    <property type="protein sequence ID" value="ORX61327.1"/>
    <property type="molecule type" value="Genomic_DNA"/>
</dbReference>
<comment type="cofactor">
    <cofactor evidence="5">
        <name>FAD</name>
        <dbReference type="ChEBI" id="CHEBI:57692"/>
    </cofactor>
</comment>
<dbReference type="Gene3D" id="3.20.20.220">
    <property type="match status" value="2"/>
</dbReference>
<feature type="domain" description="Proline dehydrogenase" evidence="6">
    <location>
        <begin position="84"/>
        <end position="518"/>
    </location>
</feature>
<dbReference type="InterPro" id="IPR002872">
    <property type="entry name" value="Proline_DH_dom"/>
</dbReference>
<evidence type="ECO:0000256" key="4">
    <source>
        <dbReference type="ARBA" id="ARBA00023062"/>
    </source>
</evidence>
<keyword evidence="8" id="KW-1185">Reference proteome</keyword>
<keyword evidence="5" id="KW-0274">FAD</keyword>